<protein>
    <submittedName>
        <fullName evidence="1">Uncharacterized protein</fullName>
    </submittedName>
</protein>
<name>A0A1M6HK33_9FLAO</name>
<reference evidence="1 2" key="1">
    <citation type="submission" date="2016-11" db="EMBL/GenBank/DDBJ databases">
        <authorList>
            <person name="Jaros S."/>
            <person name="Januszkiewicz K."/>
            <person name="Wedrychowicz H."/>
        </authorList>
    </citation>
    <scope>NUCLEOTIDE SEQUENCE [LARGE SCALE GENOMIC DNA]</scope>
    <source>
        <strain evidence="1 2">CGMCC 1.8863</strain>
    </source>
</reference>
<dbReference type="EMBL" id="FQYX01000014">
    <property type="protein sequence ID" value="SHJ22479.1"/>
    <property type="molecule type" value="Genomic_DNA"/>
</dbReference>
<gene>
    <name evidence="1" type="ORF">SAMN04487911_11448</name>
</gene>
<dbReference type="STRING" id="558155.SAMN04487911_11448"/>
<evidence type="ECO:0000313" key="2">
    <source>
        <dbReference type="Proteomes" id="UP000184231"/>
    </source>
</evidence>
<organism evidence="1 2">
    <name type="scientific">Arenibacter nanhaiticus</name>
    <dbReference type="NCBI Taxonomy" id="558155"/>
    <lineage>
        <taxon>Bacteria</taxon>
        <taxon>Pseudomonadati</taxon>
        <taxon>Bacteroidota</taxon>
        <taxon>Flavobacteriia</taxon>
        <taxon>Flavobacteriales</taxon>
        <taxon>Flavobacteriaceae</taxon>
        <taxon>Arenibacter</taxon>
    </lineage>
</organism>
<sequence>MMDKLGLVVYPKVWGELKPPDWSISKKSFHRFVELLAND</sequence>
<dbReference type="AlphaFoldDB" id="A0A1M6HK33"/>
<accession>A0A1M6HK33</accession>
<dbReference type="Proteomes" id="UP000184231">
    <property type="component" value="Unassembled WGS sequence"/>
</dbReference>
<evidence type="ECO:0000313" key="1">
    <source>
        <dbReference type="EMBL" id="SHJ22479.1"/>
    </source>
</evidence>
<proteinExistence type="predicted"/>
<keyword evidence="2" id="KW-1185">Reference proteome</keyword>